<evidence type="ECO:0000313" key="3">
    <source>
        <dbReference type="Proteomes" id="UP001469089"/>
    </source>
</evidence>
<evidence type="ECO:0000313" key="2">
    <source>
        <dbReference type="EMBL" id="MEQ5841419.1"/>
    </source>
</evidence>
<protein>
    <recommendedName>
        <fullName evidence="4">DUF2029 domain-containing protein</fullName>
    </recommendedName>
</protein>
<name>A0ABV1LQ15_9BURK</name>
<feature type="transmembrane region" description="Helical" evidence="1">
    <location>
        <begin position="157"/>
        <end position="175"/>
    </location>
</feature>
<reference evidence="2 3" key="1">
    <citation type="journal article" date="2024" name="Chem. Sci.">
        <title>Discovery of a lagriamide polyketide by integrated genome mining, isotopic labeling, and untargeted metabolomics.</title>
        <authorList>
            <person name="Fergusson C.H."/>
            <person name="Saulog J."/>
            <person name="Paulo B.S."/>
            <person name="Wilson D.M."/>
            <person name="Liu D.Y."/>
            <person name="Morehouse N.J."/>
            <person name="Waterworth S."/>
            <person name="Barkei J."/>
            <person name="Gray C.A."/>
            <person name="Kwan J.C."/>
            <person name="Eustaquio A.S."/>
            <person name="Linington R.G."/>
        </authorList>
    </citation>
    <scope>NUCLEOTIDE SEQUENCE [LARGE SCALE GENOMIC DNA]</scope>
    <source>
        <strain evidence="2 3">RL17-338-BIF-B</strain>
    </source>
</reference>
<dbReference type="Proteomes" id="UP001469089">
    <property type="component" value="Unassembled WGS sequence"/>
</dbReference>
<keyword evidence="1" id="KW-0812">Transmembrane</keyword>
<feature type="transmembrane region" description="Helical" evidence="1">
    <location>
        <begin position="313"/>
        <end position="333"/>
    </location>
</feature>
<feature type="transmembrane region" description="Helical" evidence="1">
    <location>
        <begin position="369"/>
        <end position="390"/>
    </location>
</feature>
<feature type="transmembrane region" description="Helical" evidence="1">
    <location>
        <begin position="345"/>
        <end position="363"/>
    </location>
</feature>
<feature type="transmembrane region" description="Helical" evidence="1">
    <location>
        <begin position="397"/>
        <end position="417"/>
    </location>
</feature>
<feature type="transmembrane region" description="Helical" evidence="1">
    <location>
        <begin position="133"/>
        <end position="151"/>
    </location>
</feature>
<feature type="transmembrane region" description="Helical" evidence="1">
    <location>
        <begin position="230"/>
        <end position="250"/>
    </location>
</feature>
<keyword evidence="1" id="KW-0472">Membrane</keyword>
<evidence type="ECO:0008006" key="4">
    <source>
        <dbReference type="Google" id="ProtNLM"/>
    </source>
</evidence>
<proteinExistence type="predicted"/>
<dbReference type="RefSeq" id="WP_349543342.1">
    <property type="nucleotide sequence ID" value="NZ_JAOALG010000001.1"/>
</dbReference>
<keyword evidence="1" id="KW-1133">Transmembrane helix</keyword>
<sequence length="557" mass="61481">MNTHFAACRNWLFRTRMNSRRSLSVACWIVPLIYGVYSVTQGADSNWDVRNYHLYNAFALLHGKMAIDLAPAGMQSYFNPLLDVPYYLMSMHLPAMLVGFIMGVVHGLNFVVLLGICRLTLTGLPEQERYRASFWLALAGCLTANFMSAIGNSMGDNTTSLFSLGALLIVMKVWPRLAEVSARVLLIIAIGGIVSGMGAGLKLTTVVYSVALCAGLLFAPISATARLRVAFTFGVGVLLGIAATGGYWFVEMWRLYGNPLYPQYSSIFPSALTSSVGVIDTKWFPKSFWEALIFPFVFSINPFRVGQARLHQGIWAVAYVIFWCWVIAAFVRSRKGALTTSLAPAARYVVAYVAIGYFVWMMVFSIQRYLVAIELCVPLVIYLLLTQLFAYRVARNLTRALLVVCTAVVLIGGAHSWGHDSWAKRMFEVDMPSLPEPQTTTVLLTSGDPPLGWLVPMFPDTVAFATIRSAFPQARPAYDNRIHDIVRTRGGSVYALIPGYWSDGQVDVAKDAAELADSGQALADYGFLLDVGSCKTFHAHIGSGVYPYQWCRVSSTR</sequence>
<feature type="transmembrane region" description="Helical" evidence="1">
    <location>
        <begin position="182"/>
        <end position="200"/>
    </location>
</feature>
<gene>
    <name evidence="2" type="ORF">N0A02_18480</name>
</gene>
<comment type="caution">
    <text evidence="2">The sequence shown here is derived from an EMBL/GenBank/DDBJ whole genome shotgun (WGS) entry which is preliminary data.</text>
</comment>
<evidence type="ECO:0000256" key="1">
    <source>
        <dbReference type="SAM" id="Phobius"/>
    </source>
</evidence>
<keyword evidence="3" id="KW-1185">Reference proteome</keyword>
<feature type="transmembrane region" description="Helical" evidence="1">
    <location>
        <begin position="206"/>
        <end position="223"/>
    </location>
</feature>
<feature type="transmembrane region" description="Helical" evidence="1">
    <location>
        <begin position="95"/>
        <end position="121"/>
    </location>
</feature>
<dbReference type="EMBL" id="JAOALG010000001">
    <property type="protein sequence ID" value="MEQ5841419.1"/>
    <property type="molecule type" value="Genomic_DNA"/>
</dbReference>
<accession>A0ABV1LQ15</accession>
<organism evidence="2 3">
    <name type="scientific">Paraburkholderia acidicola</name>
    <dbReference type="NCBI Taxonomy" id="1912599"/>
    <lineage>
        <taxon>Bacteria</taxon>
        <taxon>Pseudomonadati</taxon>
        <taxon>Pseudomonadota</taxon>
        <taxon>Betaproteobacteria</taxon>
        <taxon>Burkholderiales</taxon>
        <taxon>Burkholderiaceae</taxon>
        <taxon>Paraburkholderia</taxon>
    </lineage>
</organism>